<dbReference type="InterPro" id="IPR006110">
    <property type="entry name" value="Pol_omega/Rpo6/RPB6"/>
</dbReference>
<evidence type="ECO:0000256" key="3">
    <source>
        <dbReference type="ARBA" id="ARBA00013725"/>
    </source>
</evidence>
<dbReference type="GO" id="GO:0006351">
    <property type="term" value="P:DNA-templated transcription"/>
    <property type="evidence" value="ECO:0007669"/>
    <property type="project" value="UniProtKB-UniRule"/>
</dbReference>
<dbReference type="SMART" id="SM01409">
    <property type="entry name" value="RNA_pol_Rpb6"/>
    <property type="match status" value="1"/>
</dbReference>
<evidence type="ECO:0000256" key="5">
    <source>
        <dbReference type="ARBA" id="ARBA00022679"/>
    </source>
</evidence>
<dbReference type="GO" id="GO:0003677">
    <property type="term" value="F:DNA binding"/>
    <property type="evidence" value="ECO:0007669"/>
    <property type="project" value="UniProtKB-UniRule"/>
</dbReference>
<evidence type="ECO:0000256" key="10">
    <source>
        <dbReference type="HAMAP-Rule" id="MF_00366"/>
    </source>
</evidence>
<sequence length="64" mass="7239">MRELSIDTLLEEIPNKYILSIVSGKRFREILAGEKLLVNEKNNSTIKNVLLEILEGKIGVQDAE</sequence>
<keyword evidence="5 10" id="KW-0808">Transferase</keyword>
<evidence type="ECO:0000256" key="1">
    <source>
        <dbReference type="ARBA" id="ARBA00006711"/>
    </source>
</evidence>
<gene>
    <name evidence="10" type="primary">rpoZ</name>
    <name evidence="11" type="ORF">HLVA_18520</name>
</gene>
<evidence type="ECO:0000256" key="6">
    <source>
        <dbReference type="ARBA" id="ARBA00022695"/>
    </source>
</evidence>
<dbReference type="GO" id="GO:0003899">
    <property type="term" value="F:DNA-directed RNA polymerase activity"/>
    <property type="evidence" value="ECO:0007669"/>
    <property type="project" value="UniProtKB-UniRule"/>
</dbReference>
<protein>
    <recommendedName>
        <fullName evidence="3 10">DNA-directed RNA polymerase subunit omega</fullName>
        <shortName evidence="10">RNAP omega subunit</shortName>
        <ecNumber evidence="2 10">2.7.7.6</ecNumber>
    </recommendedName>
    <alternativeName>
        <fullName evidence="10">RNA polymerase omega subunit</fullName>
    </alternativeName>
    <alternativeName>
        <fullName evidence="8 10">Transcriptase subunit omega</fullName>
    </alternativeName>
</protein>
<evidence type="ECO:0000256" key="4">
    <source>
        <dbReference type="ARBA" id="ARBA00022478"/>
    </source>
</evidence>
<dbReference type="Pfam" id="PF01192">
    <property type="entry name" value="RNA_pol_Rpb6"/>
    <property type="match status" value="1"/>
</dbReference>
<name>A0AAU9DRQ5_9FUSO</name>
<reference evidence="11 12" key="1">
    <citation type="submission" date="2022-11" db="EMBL/GenBank/DDBJ databases">
        <title>Haliovirga abyssi gen. nov., sp. nov., a mesophilic fermentative bacterium isolated from the Iheya North hydrothermal field and the proposal of Haliovirgaceae fam. nov.</title>
        <authorList>
            <person name="Miyazaki U."/>
            <person name="Tame A."/>
            <person name="Miyazaki J."/>
            <person name="Takai K."/>
            <person name="Sawayama S."/>
            <person name="Kitajima M."/>
            <person name="Okamoto A."/>
            <person name="Nakagawa S."/>
        </authorList>
    </citation>
    <scope>NUCLEOTIDE SEQUENCE [LARGE SCALE GENOMIC DNA]</scope>
    <source>
        <strain evidence="11 12">IC12</strain>
    </source>
</reference>
<proteinExistence type="inferred from homology"/>
<keyword evidence="7 10" id="KW-0804">Transcription</keyword>
<dbReference type="InterPro" id="IPR036161">
    <property type="entry name" value="RPB6/omega-like_sf"/>
</dbReference>
<dbReference type="GO" id="GO:0000428">
    <property type="term" value="C:DNA-directed RNA polymerase complex"/>
    <property type="evidence" value="ECO:0007669"/>
    <property type="project" value="UniProtKB-KW"/>
</dbReference>
<organism evidence="11 12">
    <name type="scientific">Haliovirga abyssi</name>
    <dbReference type="NCBI Taxonomy" id="2996794"/>
    <lineage>
        <taxon>Bacteria</taxon>
        <taxon>Fusobacteriati</taxon>
        <taxon>Fusobacteriota</taxon>
        <taxon>Fusobacteriia</taxon>
        <taxon>Fusobacteriales</taxon>
        <taxon>Haliovirgaceae</taxon>
        <taxon>Haliovirga</taxon>
    </lineage>
</organism>
<evidence type="ECO:0000256" key="2">
    <source>
        <dbReference type="ARBA" id="ARBA00012418"/>
    </source>
</evidence>
<evidence type="ECO:0000256" key="8">
    <source>
        <dbReference type="ARBA" id="ARBA00029924"/>
    </source>
</evidence>
<accession>A0AAU9DRQ5</accession>
<keyword evidence="6 10" id="KW-0548">Nucleotidyltransferase</keyword>
<keyword evidence="4 10" id="KW-0240">DNA-directed RNA polymerase</keyword>
<evidence type="ECO:0000313" key="11">
    <source>
        <dbReference type="EMBL" id="BDU51283.1"/>
    </source>
</evidence>
<dbReference type="KEGG" id="haby:HLVA_18520"/>
<evidence type="ECO:0000256" key="7">
    <source>
        <dbReference type="ARBA" id="ARBA00023163"/>
    </source>
</evidence>
<evidence type="ECO:0000256" key="9">
    <source>
        <dbReference type="ARBA" id="ARBA00048552"/>
    </source>
</evidence>
<dbReference type="SUPFAM" id="SSF63562">
    <property type="entry name" value="RPB6/omega subunit-like"/>
    <property type="match status" value="1"/>
</dbReference>
<dbReference type="EMBL" id="AP027059">
    <property type="protein sequence ID" value="BDU51283.1"/>
    <property type="molecule type" value="Genomic_DNA"/>
</dbReference>
<dbReference type="NCBIfam" id="TIGR00690">
    <property type="entry name" value="rpoZ"/>
    <property type="match status" value="1"/>
</dbReference>
<dbReference type="Gene3D" id="3.90.940.10">
    <property type="match status" value="1"/>
</dbReference>
<dbReference type="RefSeq" id="WP_307904149.1">
    <property type="nucleotide sequence ID" value="NZ_AP027059.1"/>
</dbReference>
<dbReference type="InterPro" id="IPR003716">
    <property type="entry name" value="DNA-dir_RNA_pol_omega"/>
</dbReference>
<dbReference type="EC" id="2.7.7.6" evidence="2 10"/>
<dbReference type="AlphaFoldDB" id="A0AAU9DRQ5"/>
<keyword evidence="12" id="KW-1185">Reference proteome</keyword>
<comment type="function">
    <text evidence="10">Promotes RNA polymerase assembly. Latches the N- and C-terminal regions of the beta' subunit thereby facilitating its interaction with the beta and alpha subunits.</text>
</comment>
<comment type="catalytic activity">
    <reaction evidence="9 10">
        <text>RNA(n) + a ribonucleoside 5'-triphosphate = RNA(n+1) + diphosphate</text>
        <dbReference type="Rhea" id="RHEA:21248"/>
        <dbReference type="Rhea" id="RHEA-COMP:14527"/>
        <dbReference type="Rhea" id="RHEA-COMP:17342"/>
        <dbReference type="ChEBI" id="CHEBI:33019"/>
        <dbReference type="ChEBI" id="CHEBI:61557"/>
        <dbReference type="ChEBI" id="CHEBI:140395"/>
        <dbReference type="EC" id="2.7.7.6"/>
    </reaction>
</comment>
<dbReference type="Proteomes" id="UP001321582">
    <property type="component" value="Chromosome"/>
</dbReference>
<dbReference type="HAMAP" id="MF_00366">
    <property type="entry name" value="RNApol_bact_RpoZ"/>
    <property type="match status" value="1"/>
</dbReference>
<evidence type="ECO:0000313" key="12">
    <source>
        <dbReference type="Proteomes" id="UP001321582"/>
    </source>
</evidence>
<comment type="similarity">
    <text evidence="1 10">Belongs to the RNA polymerase subunit omega family.</text>
</comment>
<comment type="subunit">
    <text evidence="10">The RNAP catalytic core consists of 2 alpha, 1 beta, 1 beta' and 1 omega subunit. When a sigma factor is associated with the core the holoenzyme is formed, which can initiate transcription.</text>
</comment>